<proteinExistence type="predicted"/>
<dbReference type="EMBL" id="DTMM01000212">
    <property type="protein sequence ID" value="HFT94190.1"/>
    <property type="molecule type" value="Genomic_DNA"/>
</dbReference>
<organism evidence="1">
    <name type="scientific">Leptospirillum ferriphilum</name>
    <dbReference type="NCBI Taxonomy" id="178606"/>
    <lineage>
        <taxon>Bacteria</taxon>
        <taxon>Pseudomonadati</taxon>
        <taxon>Nitrospirota</taxon>
        <taxon>Nitrospiria</taxon>
        <taxon>Nitrospirales</taxon>
        <taxon>Nitrospiraceae</taxon>
        <taxon>Leptospirillum</taxon>
    </lineage>
</organism>
<evidence type="ECO:0008006" key="2">
    <source>
        <dbReference type="Google" id="ProtNLM"/>
    </source>
</evidence>
<dbReference type="AlphaFoldDB" id="A0A7C3QT18"/>
<reference evidence="1" key="1">
    <citation type="journal article" date="2020" name="mSystems">
        <title>Genome- and Community-Level Interaction Insights into Carbon Utilization and Element Cycling Functions of Hydrothermarchaeota in Hydrothermal Sediment.</title>
        <authorList>
            <person name="Zhou Z."/>
            <person name="Liu Y."/>
            <person name="Xu W."/>
            <person name="Pan J."/>
            <person name="Luo Z.H."/>
            <person name="Li M."/>
        </authorList>
    </citation>
    <scope>NUCLEOTIDE SEQUENCE [LARGE SCALE GENOMIC DNA]</scope>
    <source>
        <strain evidence="1">SpSt-902</strain>
    </source>
</reference>
<comment type="caution">
    <text evidence="1">The sequence shown here is derived from an EMBL/GenBank/DDBJ whole genome shotgun (WGS) entry which is preliminary data.</text>
</comment>
<gene>
    <name evidence="1" type="ORF">ENX03_09755</name>
</gene>
<accession>A0A7C3QT18</accession>
<sequence>MPDAEPRSGSGREEFISLKKKTLGEFTVHDTLPMVVQTLPEKISGSLVPRRSILPVYPSSWTSGPSEGQIPWLVLFQSMEERLNQMMVILARISSGEPVRLPIPVPVEISESGILFRSERMYPAGDILHLLIDLPVFPPVELETRARAVGAVDRGREEEGRYEILASFEGLPVDLRDRLLQYIVVRQREEIRHGYPDKAVATSRRIG</sequence>
<evidence type="ECO:0000313" key="1">
    <source>
        <dbReference type="EMBL" id="HFT94190.1"/>
    </source>
</evidence>
<protein>
    <recommendedName>
        <fullName evidence="2">PilZ domain-containing protein</fullName>
    </recommendedName>
</protein>
<name>A0A7C3QT18_9BACT</name>